<dbReference type="OrthoDB" id="3232986at2759"/>
<dbReference type="EMBL" id="KV418374">
    <property type="protein sequence ID" value="KZP02677.1"/>
    <property type="molecule type" value="Genomic_DNA"/>
</dbReference>
<keyword evidence="2" id="KW-1185">Reference proteome</keyword>
<protein>
    <submittedName>
        <fullName evidence="1">Uncharacterized protein</fullName>
    </submittedName>
</protein>
<accession>A0A167T8P8</accession>
<name>A0A167T8P8_9AGAM</name>
<dbReference type="Pfam" id="PF18759">
    <property type="entry name" value="Plavaka"/>
    <property type="match status" value="1"/>
</dbReference>
<feature type="non-terminal residue" evidence="1">
    <location>
        <position position="548"/>
    </location>
</feature>
<dbReference type="AlphaFoldDB" id="A0A167T8P8"/>
<evidence type="ECO:0000313" key="1">
    <source>
        <dbReference type="EMBL" id="KZP02677.1"/>
    </source>
</evidence>
<proteinExistence type="predicted"/>
<dbReference type="InterPro" id="IPR041078">
    <property type="entry name" value="Plavaka"/>
</dbReference>
<sequence length="548" mass="62281">MQQGGPFDDTGIFGDTVEPDVHAESSAKHREFYPGAGQTYGRSLSFMDLFNTDQHAKKRVQDPYWPFSSKSDWEMGSWLLRSGLSMQKINDFLRLTMTQTLGLSFRSAKELRNRAEMLPRGPQWKCKPWAVDHPTKHPIKLFYRDPIECLRALFGNPLFADSMHYTPFREFETTAQLVRVYEEWMSGSAAWDIQSKLPEGATVLGTILSSDKTNISIMTGDRAAHPLLISLANISAEVRMKSSQHAFLLLALLPVPKFLEQKVQGILTARLTHACLDFILAPLKAAAALGIMVTDPHGLSRFCFTPCAAYMVDTEEAIMLAGVAGKTSHLTTASYREFGDAFCHEPRTAALTLSQRHIIRHRVHPTADLAEYGIEAKKFRLNGVDLLFWRDWDYFEPSRVFTPEPLHHWHKAFWDHDAKWCIHAVGGAEIDFRFSVTPRRVGFRHFKEGISKLKQVTGREHRDVQRYIIPIIADAVPKEFLIVIRARMDFFYLSQAPILNDNDITAIDAALAEFHQYKQAIMDAGARVGVRGRPIDNWHVPKIEMLQS</sequence>
<organism evidence="1 2">
    <name type="scientific">Athelia psychrophila</name>
    <dbReference type="NCBI Taxonomy" id="1759441"/>
    <lineage>
        <taxon>Eukaryota</taxon>
        <taxon>Fungi</taxon>
        <taxon>Dikarya</taxon>
        <taxon>Basidiomycota</taxon>
        <taxon>Agaricomycotina</taxon>
        <taxon>Agaricomycetes</taxon>
        <taxon>Agaricomycetidae</taxon>
        <taxon>Atheliales</taxon>
        <taxon>Atheliaceae</taxon>
        <taxon>Athelia</taxon>
    </lineage>
</organism>
<evidence type="ECO:0000313" key="2">
    <source>
        <dbReference type="Proteomes" id="UP000076532"/>
    </source>
</evidence>
<reference evidence="1 2" key="1">
    <citation type="journal article" date="2016" name="Mol. Biol. Evol.">
        <title>Comparative Genomics of Early-Diverging Mushroom-Forming Fungi Provides Insights into the Origins of Lignocellulose Decay Capabilities.</title>
        <authorList>
            <person name="Nagy L.G."/>
            <person name="Riley R."/>
            <person name="Tritt A."/>
            <person name="Adam C."/>
            <person name="Daum C."/>
            <person name="Floudas D."/>
            <person name="Sun H."/>
            <person name="Yadav J.S."/>
            <person name="Pangilinan J."/>
            <person name="Larsson K.H."/>
            <person name="Matsuura K."/>
            <person name="Barry K."/>
            <person name="Labutti K."/>
            <person name="Kuo R."/>
            <person name="Ohm R.A."/>
            <person name="Bhattacharya S.S."/>
            <person name="Shirouzu T."/>
            <person name="Yoshinaga Y."/>
            <person name="Martin F.M."/>
            <person name="Grigoriev I.V."/>
            <person name="Hibbett D.S."/>
        </authorList>
    </citation>
    <scope>NUCLEOTIDE SEQUENCE [LARGE SCALE GENOMIC DNA]</scope>
    <source>
        <strain evidence="1 2">CBS 109695</strain>
    </source>
</reference>
<dbReference type="Proteomes" id="UP000076532">
    <property type="component" value="Unassembled WGS sequence"/>
</dbReference>
<gene>
    <name evidence="1" type="ORF">FIBSPDRAFT_770338</name>
</gene>